<dbReference type="AlphaFoldDB" id="A0A8J7HBZ5"/>
<gene>
    <name evidence="1" type="ORF">I5677_12105</name>
</gene>
<sequence length="126" mass="15106">MANKSEELRKVITRLLKLSCTRTYYSEAKDNAKYPYQVFIFDSQTREQYPREDDIIIIDIWDKSNSWTEVERLADEIEANMNMKNEPNSFVLPTFFMIDRKNLKDPDKNLKHVLLKFLIQNYYIGV</sequence>
<keyword evidence="2" id="KW-1185">Reference proteome</keyword>
<proteinExistence type="predicted"/>
<name>A0A8J7HBZ5_9FIRM</name>
<comment type="caution">
    <text evidence="1">The sequence shown here is derived from an EMBL/GenBank/DDBJ whole genome shotgun (WGS) entry which is preliminary data.</text>
</comment>
<protein>
    <submittedName>
        <fullName evidence="1">Uncharacterized protein</fullName>
    </submittedName>
</protein>
<evidence type="ECO:0000313" key="1">
    <source>
        <dbReference type="EMBL" id="MBH1941636.1"/>
    </source>
</evidence>
<dbReference type="Proteomes" id="UP000623269">
    <property type="component" value="Unassembled WGS sequence"/>
</dbReference>
<dbReference type="EMBL" id="JAEAGR010000013">
    <property type="protein sequence ID" value="MBH1941636.1"/>
    <property type="molecule type" value="Genomic_DNA"/>
</dbReference>
<dbReference type="RefSeq" id="WP_197661884.1">
    <property type="nucleotide sequence ID" value="NZ_JAEAGR010000013.1"/>
</dbReference>
<evidence type="ECO:0000313" key="2">
    <source>
        <dbReference type="Proteomes" id="UP000623269"/>
    </source>
</evidence>
<reference evidence="1" key="1">
    <citation type="submission" date="2020-12" db="EMBL/GenBank/DDBJ databases">
        <title>M. sibirica DSM 26468T genome.</title>
        <authorList>
            <person name="Thieme N."/>
            <person name="Rettenmaier R."/>
            <person name="Zverlov V."/>
            <person name="Liebl W."/>
        </authorList>
    </citation>
    <scope>NUCLEOTIDE SEQUENCE</scope>
    <source>
        <strain evidence="1">DSM 26468</strain>
    </source>
</reference>
<organism evidence="1 2">
    <name type="scientific">Mobilitalea sibirica</name>
    <dbReference type="NCBI Taxonomy" id="1462919"/>
    <lineage>
        <taxon>Bacteria</taxon>
        <taxon>Bacillati</taxon>
        <taxon>Bacillota</taxon>
        <taxon>Clostridia</taxon>
        <taxon>Lachnospirales</taxon>
        <taxon>Lachnospiraceae</taxon>
        <taxon>Mobilitalea</taxon>
    </lineage>
</organism>
<accession>A0A8J7HBZ5</accession>